<sequence>MVIASRACRTRPHAHPAPAVAYRRREDVTVGLFRCGTALLPLKITGATADMFPHIDETSSASNSSGGQFHPYSVRSGSRNNSSSTIICLSHLRWDFVFQRPQHLMTRAAQNHDVIFFEEPIFQPGILPRLDLSPREGGVIVAVPMLPEGLPQNMVVGQQRSMLDDLLASRAGRRLTAWFYTPMAMAFANHITADVTVYDCMDELSAFRGAPPAMLRMEQALIDQADLVFTGGRSLHDAKRHRHPHVHCFPSSIDTAHFGQSRAGLPEPEALKGLPHPRIGLFGVVDERMDLDLVAEIAARRRDWSVVIIGPVVKVDPASLPQGPNLSWLGGRGYAALPAYLANWDLGFMPFALNESTRFISPTKTPEFLAAGLPVVSTPVVDVVRDYGDAGLVEIAATAEEMVAHADALLHRPRAAWLARVDAQLSTNSWDLTWARMSGLIRQAARPMQMPQATAGGGPFVTAAAAGVANV</sequence>
<organism evidence="1 2">
    <name type="scientific">Falsiroseomonas oleicola</name>
    <dbReference type="NCBI Taxonomy" id="2801474"/>
    <lineage>
        <taxon>Bacteria</taxon>
        <taxon>Pseudomonadati</taxon>
        <taxon>Pseudomonadota</taxon>
        <taxon>Alphaproteobacteria</taxon>
        <taxon>Acetobacterales</taxon>
        <taxon>Roseomonadaceae</taxon>
        <taxon>Falsiroseomonas</taxon>
    </lineage>
</organism>
<dbReference type="EMBL" id="JAERQM010000001">
    <property type="protein sequence ID" value="MBU8542508.1"/>
    <property type="molecule type" value="Genomic_DNA"/>
</dbReference>
<proteinExistence type="predicted"/>
<comment type="caution">
    <text evidence="1">The sequence shown here is derived from an EMBL/GenBank/DDBJ whole genome shotgun (WGS) entry which is preliminary data.</text>
</comment>
<dbReference type="Pfam" id="PF13692">
    <property type="entry name" value="Glyco_trans_1_4"/>
    <property type="match status" value="1"/>
</dbReference>
<dbReference type="RefSeq" id="WP_216872825.1">
    <property type="nucleotide sequence ID" value="NZ_JAERQM010000001.1"/>
</dbReference>
<evidence type="ECO:0000313" key="1">
    <source>
        <dbReference type="EMBL" id="MBU8542508.1"/>
    </source>
</evidence>
<gene>
    <name evidence="1" type="ORF">JJQ90_02270</name>
</gene>
<keyword evidence="2" id="KW-1185">Reference proteome</keyword>
<reference evidence="1 2" key="1">
    <citation type="submission" date="2021-01" db="EMBL/GenBank/DDBJ databases">
        <title>Roseomonas sp. nov, a bacterium isolated from an oil production mixture in Yumen Oilfield.</title>
        <authorList>
            <person name="Wu D."/>
        </authorList>
    </citation>
    <scope>NUCLEOTIDE SEQUENCE [LARGE SCALE GENOMIC DNA]</scope>
    <source>
        <strain evidence="1 2">ROY-5-3</strain>
    </source>
</reference>
<evidence type="ECO:0000313" key="2">
    <source>
        <dbReference type="Proteomes" id="UP000689967"/>
    </source>
</evidence>
<name>A0ABS6H1H7_9PROT</name>
<accession>A0ABS6H1H7</accession>
<dbReference type="Proteomes" id="UP000689967">
    <property type="component" value="Unassembled WGS sequence"/>
</dbReference>
<protein>
    <submittedName>
        <fullName evidence="1">Glycosyltransferase</fullName>
    </submittedName>
</protein>